<dbReference type="NCBIfam" id="TIGR00857">
    <property type="entry name" value="pyrC_multi"/>
    <property type="match status" value="1"/>
</dbReference>
<evidence type="ECO:0000313" key="5">
    <source>
        <dbReference type="EMBL" id="KAF7598479.1"/>
    </source>
</evidence>
<gene>
    <name evidence="5" type="ORF">BGI27_12940</name>
    <name evidence="6" type="ORF">CGU29_13060</name>
</gene>
<dbReference type="PANTHER" id="PTHR43668:SF2">
    <property type="entry name" value="ALLANTOINASE"/>
    <property type="match status" value="1"/>
</dbReference>
<dbReference type="PANTHER" id="PTHR43668">
    <property type="entry name" value="ALLANTOINASE"/>
    <property type="match status" value="1"/>
</dbReference>
<evidence type="ECO:0000313" key="7">
    <source>
        <dbReference type="Proteomes" id="UP000216107"/>
    </source>
</evidence>
<dbReference type="Gene3D" id="3.20.20.140">
    <property type="entry name" value="Metal-dependent hydrolases"/>
    <property type="match status" value="1"/>
</dbReference>
<evidence type="ECO:0000259" key="3">
    <source>
        <dbReference type="Pfam" id="PF07969"/>
    </source>
</evidence>
<dbReference type="GO" id="GO:0004151">
    <property type="term" value="F:dihydroorotase activity"/>
    <property type="evidence" value="ECO:0007669"/>
    <property type="project" value="UniProtKB-EC"/>
</dbReference>
<dbReference type="InterPro" id="IPR011059">
    <property type="entry name" value="Metal-dep_hydrolase_composite"/>
</dbReference>
<dbReference type="InterPro" id="IPR013108">
    <property type="entry name" value="Amidohydro_3"/>
</dbReference>
<dbReference type="RefSeq" id="WP_095525290.1">
    <property type="nucleotide sequence ID" value="NZ_MDUX01000047.1"/>
</dbReference>
<evidence type="ECO:0000259" key="4">
    <source>
        <dbReference type="Pfam" id="PF12890"/>
    </source>
</evidence>
<keyword evidence="8" id="KW-1185">Reference proteome</keyword>
<comment type="caution">
    <text evidence="6">The sequence shown here is derived from an EMBL/GenBank/DDBJ whole genome shotgun (WGS) entry which is preliminary data.</text>
</comment>
<dbReference type="InterPro" id="IPR032466">
    <property type="entry name" value="Metal_Hydrolase"/>
</dbReference>
<dbReference type="GO" id="GO:0006145">
    <property type="term" value="P:purine nucleobase catabolic process"/>
    <property type="evidence" value="ECO:0007669"/>
    <property type="project" value="TreeGrafter"/>
</dbReference>
<organism evidence="6 7">
    <name type="scientific">Candidatus Dactylopiibacterium carminicum</name>
    <dbReference type="NCBI Taxonomy" id="857335"/>
    <lineage>
        <taxon>Bacteria</taxon>
        <taxon>Pseudomonadati</taxon>
        <taxon>Pseudomonadota</taxon>
        <taxon>Betaproteobacteria</taxon>
        <taxon>Rhodocyclales</taxon>
        <taxon>Rhodocyclaceae</taxon>
        <taxon>Candidatus Dactylopiibacterium</taxon>
    </lineage>
</organism>
<keyword evidence="6" id="KW-0378">Hydrolase</keyword>
<evidence type="ECO:0000313" key="8">
    <source>
        <dbReference type="Proteomes" id="UP000623509"/>
    </source>
</evidence>
<keyword evidence="2" id="KW-0665">Pyrimidine biosynthesis</keyword>
<dbReference type="NCBIfam" id="NF005791">
    <property type="entry name" value="PRK07627.1"/>
    <property type="match status" value="1"/>
</dbReference>
<evidence type="ECO:0000256" key="2">
    <source>
        <dbReference type="ARBA" id="ARBA00022975"/>
    </source>
</evidence>
<dbReference type="GO" id="GO:0006221">
    <property type="term" value="P:pyrimidine nucleotide biosynthetic process"/>
    <property type="evidence" value="ECO:0007669"/>
    <property type="project" value="UniProtKB-KW"/>
</dbReference>
<dbReference type="Gene3D" id="2.30.40.10">
    <property type="entry name" value="Urease, subunit C, domain 1"/>
    <property type="match status" value="1"/>
</dbReference>
<dbReference type="OrthoDB" id="9803027at2"/>
<dbReference type="Proteomes" id="UP000623509">
    <property type="component" value="Unassembled WGS sequence"/>
</dbReference>
<sequence length="424" mass="45385">MNIHIRNGRLIDPANQVDTQQDLFIVDGKVAAMGAAPAGFKAEREIDAAGLIVAPGLVDLSARLREPGFEHKATLESEMQAAMAGGITRLACPPDTDPVLDEPGLVEMLCFRAKKLNCAHVYPIGALTTKLEGKRITEMAELVEAGCVAFSQANTPVVDTQVLMRAMQYAATFGFRVWLQPQDPHLARNGVAHDGEVASRLGLTGIPVEAETIALETQLALARLTGVKLHITRVSSAAALECIERARASGVDVTCDVAAHHLHLTEMDIGYFNPQCYVIPPLRSQRDRAALRAALATGRINAVCSDHTPVDDDAKQAPFAESEAGMTGLELLLSLVLKWAQEDKLPLTDALARVTSNAAAIMGITKGGHLGVGARADVVIFDARAERIPTRESLRSQGKNTPFLGLPLPGTVRYTLVEGRVMFG</sequence>
<dbReference type="Proteomes" id="UP000216107">
    <property type="component" value="Unassembled WGS sequence"/>
</dbReference>
<feature type="domain" description="Amidohydrolase 3" evidence="3">
    <location>
        <begin position="342"/>
        <end position="422"/>
    </location>
</feature>
<dbReference type="CDD" id="cd01317">
    <property type="entry name" value="DHOase_IIa"/>
    <property type="match status" value="1"/>
</dbReference>
<dbReference type="Pfam" id="PF12890">
    <property type="entry name" value="DHOase"/>
    <property type="match status" value="1"/>
</dbReference>
<evidence type="ECO:0000256" key="1">
    <source>
        <dbReference type="ARBA" id="ARBA00022833"/>
    </source>
</evidence>
<dbReference type="InterPro" id="IPR004722">
    <property type="entry name" value="DHOase"/>
</dbReference>
<dbReference type="SUPFAM" id="SSF51556">
    <property type="entry name" value="Metallo-dependent hydrolases"/>
    <property type="match status" value="1"/>
</dbReference>
<dbReference type="EMBL" id="NMRN01000048">
    <property type="protein sequence ID" value="PAS92074.1"/>
    <property type="molecule type" value="Genomic_DNA"/>
</dbReference>
<reference evidence="6 7" key="2">
    <citation type="submission" date="2017-07" db="EMBL/GenBank/DDBJ databases">
        <title>Candidatus Dactylopiibacterium carminicum, a nitrogen-fixing symbiont of the cochineal insect Dactylopius coccus and Dactylopius opuntiae (Hemiptera: Coccoidea: Dactylopiidae).</title>
        <authorList>
            <person name="Vera A."/>
        </authorList>
    </citation>
    <scope>NUCLEOTIDE SEQUENCE [LARGE SCALE GENOMIC DNA]</scope>
    <source>
        <strain evidence="6 7">NFDCM</strain>
    </source>
</reference>
<dbReference type="Pfam" id="PF07969">
    <property type="entry name" value="Amidohydro_3"/>
    <property type="match status" value="1"/>
</dbReference>
<dbReference type="GO" id="GO:0046872">
    <property type="term" value="F:metal ion binding"/>
    <property type="evidence" value="ECO:0007669"/>
    <property type="project" value="InterPro"/>
</dbReference>
<keyword evidence="1" id="KW-0862">Zinc</keyword>
<reference evidence="5 8" key="1">
    <citation type="submission" date="2016-08" db="EMBL/GenBank/DDBJ databases">
        <title>Candidatus Dactylopiibacterium carminicum genome sequence.</title>
        <authorList>
            <person name="Ramirez-Puebla S.T."/>
            <person name="Ormeno-Orrillo E."/>
            <person name="Vera-Ponce De Leon A."/>
            <person name="Luis L."/>
            <person name="Sanchez-Flores A."/>
            <person name="Monica R."/>
            <person name="Martinez-Romero E."/>
        </authorList>
    </citation>
    <scope>NUCLEOTIDE SEQUENCE [LARGE SCALE GENOMIC DNA]</scope>
    <source>
        <strain evidence="5">END1</strain>
    </source>
</reference>
<dbReference type="InterPro" id="IPR050138">
    <property type="entry name" value="DHOase/Allantoinase_Hydrolase"/>
</dbReference>
<dbReference type="GO" id="GO:0005737">
    <property type="term" value="C:cytoplasm"/>
    <property type="evidence" value="ECO:0007669"/>
    <property type="project" value="TreeGrafter"/>
</dbReference>
<dbReference type="AlphaFoldDB" id="A0A272EPL2"/>
<dbReference type="SUPFAM" id="SSF51338">
    <property type="entry name" value="Composite domain of metallo-dependent hydrolases"/>
    <property type="match status" value="1"/>
</dbReference>
<proteinExistence type="predicted"/>
<dbReference type="EC" id="3.5.2.3" evidence="6"/>
<dbReference type="EMBL" id="MDUX01000047">
    <property type="protein sequence ID" value="KAF7598479.1"/>
    <property type="molecule type" value="Genomic_DNA"/>
</dbReference>
<evidence type="ECO:0000313" key="6">
    <source>
        <dbReference type="EMBL" id="PAS92074.1"/>
    </source>
</evidence>
<protein>
    <submittedName>
        <fullName evidence="6">Dihydroorotase</fullName>
        <ecNumber evidence="6">3.5.2.3</ecNumber>
    </submittedName>
</protein>
<feature type="domain" description="Dihydroorotase catalytic" evidence="4">
    <location>
        <begin position="52"/>
        <end position="236"/>
    </location>
</feature>
<dbReference type="InterPro" id="IPR024403">
    <property type="entry name" value="DHOase_cat"/>
</dbReference>
<dbReference type="GO" id="GO:0004038">
    <property type="term" value="F:allantoinase activity"/>
    <property type="evidence" value="ECO:0007669"/>
    <property type="project" value="TreeGrafter"/>
</dbReference>
<name>A0A272EPL2_9RHOO</name>
<accession>A0A272EPL2</accession>